<proteinExistence type="predicted"/>
<evidence type="ECO:0000256" key="1">
    <source>
        <dbReference type="SAM" id="MobiDB-lite"/>
    </source>
</evidence>
<evidence type="ECO:0000313" key="3">
    <source>
        <dbReference type="Proteomes" id="UP001501057"/>
    </source>
</evidence>
<comment type="caution">
    <text evidence="2">The sequence shown here is derived from an EMBL/GenBank/DDBJ whole genome shotgun (WGS) entry which is preliminary data.</text>
</comment>
<accession>A0ABN2JMQ2</accession>
<reference evidence="2 3" key="1">
    <citation type="journal article" date="2019" name="Int. J. Syst. Evol. Microbiol.">
        <title>The Global Catalogue of Microorganisms (GCM) 10K type strain sequencing project: providing services to taxonomists for standard genome sequencing and annotation.</title>
        <authorList>
            <consortium name="The Broad Institute Genomics Platform"/>
            <consortium name="The Broad Institute Genome Sequencing Center for Infectious Disease"/>
            <person name="Wu L."/>
            <person name="Ma J."/>
        </authorList>
    </citation>
    <scope>NUCLEOTIDE SEQUENCE [LARGE SCALE GENOMIC DNA]</scope>
    <source>
        <strain evidence="2 3">JCM 13518</strain>
    </source>
</reference>
<evidence type="ECO:0008006" key="4">
    <source>
        <dbReference type="Google" id="ProtNLM"/>
    </source>
</evidence>
<sequence length="54" mass="5319">MTLPKRSIAIVAFAIGLLLAGATAYGIGQSVQTASSSDGGSGTDTVQTVNYGSN</sequence>
<feature type="region of interest" description="Disordered" evidence="1">
    <location>
        <begin position="31"/>
        <end position="54"/>
    </location>
</feature>
<dbReference type="Proteomes" id="UP001501057">
    <property type="component" value="Unassembled WGS sequence"/>
</dbReference>
<organism evidence="2 3">
    <name type="scientific">Aeromicrobium alkaliterrae</name>
    <dbReference type="NCBI Taxonomy" id="302168"/>
    <lineage>
        <taxon>Bacteria</taxon>
        <taxon>Bacillati</taxon>
        <taxon>Actinomycetota</taxon>
        <taxon>Actinomycetes</taxon>
        <taxon>Propionibacteriales</taxon>
        <taxon>Nocardioidaceae</taxon>
        <taxon>Aeromicrobium</taxon>
    </lineage>
</organism>
<name>A0ABN2JMQ2_9ACTN</name>
<evidence type="ECO:0000313" key="2">
    <source>
        <dbReference type="EMBL" id="GAA1732528.1"/>
    </source>
</evidence>
<keyword evidence="3" id="KW-1185">Reference proteome</keyword>
<gene>
    <name evidence="2" type="ORF">GCM10009710_11620</name>
</gene>
<protein>
    <recommendedName>
        <fullName evidence="4">DUF2613 domain-containing protein</fullName>
    </recommendedName>
</protein>
<dbReference type="RefSeq" id="WP_344198705.1">
    <property type="nucleotide sequence ID" value="NZ_BAAAME010000002.1"/>
</dbReference>
<dbReference type="EMBL" id="BAAAME010000002">
    <property type="protein sequence ID" value="GAA1732528.1"/>
    <property type="molecule type" value="Genomic_DNA"/>
</dbReference>